<dbReference type="Proteomes" id="UP000298327">
    <property type="component" value="Unassembled WGS sequence"/>
</dbReference>
<sequence>MPKYEVVDENEHGNSRRSSAQEFAVGFASAHGILTTPTDERHPCDTLHTRLCSTKPLCSFDESSSSVAYTAMKPNKRGQSGGPPTLSNPMISAVRPLGRIRSLRRLLSPKQFQAVLSKKSSPSPSAPVFENPEAPCISFISRLPNELLVHILEFAKQAMEDRIPELHLQGPPAGIPSHSWLNITLVCRHWRTIILTTPSFWCNIEFCSYQATKLRIERSGAANIEISYSDSYLEPRIPDRDEILRLLFANIERACSLWLFGTCAREFLQEVAPYRNAPALEVLRLQFCELYGLADWHNKSDTFCEAFISDTSKLRRVDLGGINVLPTSRIFSSNITSLFLNSYDLPHVKKFTFPTMISLLQKMPRLEALTLKIMLQGNDSVSESVRLPLLKYLHLSTLSYIQICSFMQHLELPPSTTIVCRCWCNSPEDLMSSLPALPQRRPFSGFRVSYSGTKMDLHGYFDSSRPNDSEEHAAPGAFSLQIRALFLPSVRVPALIHNLLRPINDSLTCVNKLAVIFSDAPIAFDWTPLFRPFDAVDEISICGSSTEWHLFALALAKTVPVPSSEEDLRFMCPRLRALSFAECVCEWHTSTKSKSKLHPKFFDVLANALEMRRAHSGRMDEVTIGKEIVQVGEIRALKLKAGRWGTKWNLARR</sequence>
<dbReference type="Gene3D" id="3.80.10.10">
    <property type="entry name" value="Ribonuclease Inhibitor"/>
    <property type="match status" value="1"/>
</dbReference>
<evidence type="ECO:0000256" key="1">
    <source>
        <dbReference type="SAM" id="MobiDB-lite"/>
    </source>
</evidence>
<dbReference type="STRING" id="205917.A0A4Y9ZA79"/>
<evidence type="ECO:0000313" key="3">
    <source>
        <dbReference type="EMBL" id="TFY70733.1"/>
    </source>
</evidence>
<dbReference type="EMBL" id="SEOQ01000085">
    <property type="protein sequence ID" value="TFY70733.1"/>
    <property type="molecule type" value="Genomic_DNA"/>
</dbReference>
<dbReference type="InterPro" id="IPR036047">
    <property type="entry name" value="F-box-like_dom_sf"/>
</dbReference>
<dbReference type="OrthoDB" id="3266451at2759"/>
<dbReference type="Gene3D" id="1.20.1280.50">
    <property type="match status" value="1"/>
</dbReference>
<dbReference type="InterPro" id="IPR032675">
    <property type="entry name" value="LRR_dom_sf"/>
</dbReference>
<evidence type="ECO:0000313" key="4">
    <source>
        <dbReference type="Proteomes" id="UP000298327"/>
    </source>
</evidence>
<dbReference type="InterPro" id="IPR001810">
    <property type="entry name" value="F-box_dom"/>
</dbReference>
<feature type="region of interest" description="Disordered" evidence="1">
    <location>
        <begin position="1"/>
        <end position="20"/>
    </location>
</feature>
<feature type="domain" description="F-box" evidence="2">
    <location>
        <begin position="140"/>
        <end position="204"/>
    </location>
</feature>
<feature type="region of interest" description="Disordered" evidence="1">
    <location>
        <begin position="72"/>
        <end position="91"/>
    </location>
</feature>
<accession>A0A4Y9ZA79</accession>
<reference evidence="3 4" key="1">
    <citation type="submission" date="2019-02" db="EMBL/GenBank/DDBJ databases">
        <title>Genome sequencing of the rare red list fungi Dentipellis fragilis.</title>
        <authorList>
            <person name="Buettner E."/>
            <person name="Kellner H."/>
        </authorList>
    </citation>
    <scope>NUCLEOTIDE SEQUENCE [LARGE SCALE GENOMIC DNA]</scope>
    <source>
        <strain evidence="3 4">DSM 105465</strain>
    </source>
</reference>
<dbReference type="SUPFAM" id="SSF81383">
    <property type="entry name" value="F-box domain"/>
    <property type="match status" value="1"/>
</dbReference>
<comment type="caution">
    <text evidence="3">The sequence shown here is derived from an EMBL/GenBank/DDBJ whole genome shotgun (WGS) entry which is preliminary data.</text>
</comment>
<dbReference type="SUPFAM" id="SSF52047">
    <property type="entry name" value="RNI-like"/>
    <property type="match status" value="1"/>
</dbReference>
<organism evidence="3 4">
    <name type="scientific">Dentipellis fragilis</name>
    <dbReference type="NCBI Taxonomy" id="205917"/>
    <lineage>
        <taxon>Eukaryota</taxon>
        <taxon>Fungi</taxon>
        <taxon>Dikarya</taxon>
        <taxon>Basidiomycota</taxon>
        <taxon>Agaricomycotina</taxon>
        <taxon>Agaricomycetes</taxon>
        <taxon>Russulales</taxon>
        <taxon>Hericiaceae</taxon>
        <taxon>Dentipellis</taxon>
    </lineage>
</organism>
<evidence type="ECO:0000259" key="2">
    <source>
        <dbReference type="Pfam" id="PF12937"/>
    </source>
</evidence>
<gene>
    <name evidence="3" type="ORF">EVG20_g2268</name>
</gene>
<keyword evidence="4" id="KW-1185">Reference proteome</keyword>
<feature type="compositionally biased region" description="Basic and acidic residues" evidence="1">
    <location>
        <begin position="1"/>
        <end position="14"/>
    </location>
</feature>
<dbReference type="Pfam" id="PF12937">
    <property type="entry name" value="F-box-like"/>
    <property type="match status" value="1"/>
</dbReference>
<proteinExistence type="predicted"/>
<name>A0A4Y9ZA79_9AGAM</name>
<protein>
    <recommendedName>
        <fullName evidence="2">F-box domain-containing protein</fullName>
    </recommendedName>
</protein>
<dbReference type="AlphaFoldDB" id="A0A4Y9ZA79"/>